<accession>A0A1L7X5B8</accession>
<feature type="coiled-coil region" evidence="1">
    <location>
        <begin position="70"/>
        <end position="104"/>
    </location>
</feature>
<feature type="compositionally biased region" description="Polar residues" evidence="2">
    <location>
        <begin position="1"/>
        <end position="15"/>
    </location>
</feature>
<sequence>MASNIAQSASGSTPPRNLRKNPKCRTRKPTGINGSTAQAYEPEENSEKASAAGQALNLASLRHTTTRAQKRKLEAELQESGQRKQELKQEHEALLAENAALRLQLLRVRFRTTILDSESAALTGELAFLMEQHTKRQAAAAQAALSAQQQS</sequence>
<evidence type="ECO:0000313" key="3">
    <source>
        <dbReference type="EMBL" id="CZR60221.1"/>
    </source>
</evidence>
<protein>
    <submittedName>
        <fullName evidence="3">Uncharacterized protein</fullName>
    </submittedName>
</protein>
<dbReference type="AlphaFoldDB" id="A0A1L7X5B8"/>
<gene>
    <name evidence="3" type="ORF">PAC_10117</name>
</gene>
<dbReference type="EMBL" id="FJOG01000015">
    <property type="protein sequence ID" value="CZR60221.1"/>
    <property type="molecule type" value="Genomic_DNA"/>
</dbReference>
<keyword evidence="1" id="KW-0175">Coiled coil</keyword>
<dbReference type="Proteomes" id="UP000184330">
    <property type="component" value="Unassembled WGS sequence"/>
</dbReference>
<name>A0A1L7X5B8_9HELO</name>
<keyword evidence="4" id="KW-1185">Reference proteome</keyword>
<feature type="region of interest" description="Disordered" evidence="2">
    <location>
        <begin position="1"/>
        <end position="53"/>
    </location>
</feature>
<evidence type="ECO:0000256" key="1">
    <source>
        <dbReference type="SAM" id="Coils"/>
    </source>
</evidence>
<evidence type="ECO:0000313" key="4">
    <source>
        <dbReference type="Proteomes" id="UP000184330"/>
    </source>
</evidence>
<reference evidence="3 4" key="1">
    <citation type="submission" date="2016-03" db="EMBL/GenBank/DDBJ databases">
        <authorList>
            <person name="Ploux O."/>
        </authorList>
    </citation>
    <scope>NUCLEOTIDE SEQUENCE [LARGE SCALE GENOMIC DNA]</scope>
    <source>
        <strain evidence="3 4">UAMH 11012</strain>
    </source>
</reference>
<proteinExistence type="predicted"/>
<feature type="compositionally biased region" description="Basic residues" evidence="2">
    <location>
        <begin position="17"/>
        <end position="28"/>
    </location>
</feature>
<organism evidence="3 4">
    <name type="scientific">Phialocephala subalpina</name>
    <dbReference type="NCBI Taxonomy" id="576137"/>
    <lineage>
        <taxon>Eukaryota</taxon>
        <taxon>Fungi</taxon>
        <taxon>Dikarya</taxon>
        <taxon>Ascomycota</taxon>
        <taxon>Pezizomycotina</taxon>
        <taxon>Leotiomycetes</taxon>
        <taxon>Helotiales</taxon>
        <taxon>Mollisiaceae</taxon>
        <taxon>Phialocephala</taxon>
        <taxon>Phialocephala fortinii species complex</taxon>
    </lineage>
</organism>
<evidence type="ECO:0000256" key="2">
    <source>
        <dbReference type="SAM" id="MobiDB-lite"/>
    </source>
</evidence>